<dbReference type="Proteomes" id="UP000005239">
    <property type="component" value="Unassembled WGS sequence"/>
</dbReference>
<organism evidence="2 3">
    <name type="scientific">Pristionchus pacificus</name>
    <name type="common">Parasitic nematode worm</name>
    <dbReference type="NCBI Taxonomy" id="54126"/>
    <lineage>
        <taxon>Eukaryota</taxon>
        <taxon>Metazoa</taxon>
        <taxon>Ecdysozoa</taxon>
        <taxon>Nematoda</taxon>
        <taxon>Chromadorea</taxon>
        <taxon>Rhabditida</taxon>
        <taxon>Rhabditina</taxon>
        <taxon>Diplogasteromorpha</taxon>
        <taxon>Diplogasteroidea</taxon>
        <taxon>Neodiplogasteridae</taxon>
        <taxon>Pristionchus</taxon>
    </lineage>
</organism>
<feature type="region of interest" description="Disordered" evidence="1">
    <location>
        <begin position="16"/>
        <end position="65"/>
    </location>
</feature>
<protein>
    <submittedName>
        <fullName evidence="2">Uncharacterized protein</fullName>
    </submittedName>
</protein>
<sequence length="310" mass="33516">MGNWYSRDIRRVTPSGNAFEMTSAPPLATTSRNVDSSSSQVDSAPNPVEPEAPLPVSSHNRAPSLPPVITLLRGDTETYQTAGSASRNRSAFPPRVVHTLTLTEVRAALASIKGFDPAMTLSRDREYLRDGDPPHDASMGSEEAAVVPIAAGMVCMVILGSFSGMGHLRSHVSELDGKKRRDVIEAHPVESESRPETPQRNGAPVSQSPSISPSPTSSFLPSYPVHDAEDHVLDAYLKKVTPRSVMSEESIHLSHSSKAASPLRDGRCRSLPFFLSQCISLHEAPFRGRIIRRCQGYSEVVPRKEGSSAA</sequence>
<name>A0A2A6BCX2_PRIPA</name>
<dbReference type="EnsemblMetazoa" id="PPA38887.1">
    <property type="protein sequence ID" value="PPA38887.1"/>
    <property type="gene ID" value="WBGene00277256"/>
</dbReference>
<feature type="compositionally biased region" description="Basic and acidic residues" evidence="1">
    <location>
        <begin position="186"/>
        <end position="197"/>
    </location>
</feature>
<dbReference type="AlphaFoldDB" id="A0A2A6BCX2"/>
<evidence type="ECO:0000313" key="2">
    <source>
        <dbReference type="EnsemblMetazoa" id="PPA38887.1"/>
    </source>
</evidence>
<evidence type="ECO:0000313" key="3">
    <source>
        <dbReference type="Proteomes" id="UP000005239"/>
    </source>
</evidence>
<accession>A0A2A6BCX2</accession>
<keyword evidence="3" id="KW-1185">Reference proteome</keyword>
<feature type="compositionally biased region" description="Polar residues" evidence="1">
    <location>
        <begin position="28"/>
        <end position="43"/>
    </location>
</feature>
<proteinExistence type="predicted"/>
<reference evidence="2" key="2">
    <citation type="submission" date="2022-06" db="UniProtKB">
        <authorList>
            <consortium name="EnsemblMetazoa"/>
        </authorList>
    </citation>
    <scope>IDENTIFICATION</scope>
    <source>
        <strain evidence="2">PS312</strain>
    </source>
</reference>
<feature type="region of interest" description="Disordered" evidence="1">
    <location>
        <begin position="186"/>
        <end position="223"/>
    </location>
</feature>
<reference evidence="3" key="1">
    <citation type="journal article" date="2008" name="Nat. Genet.">
        <title>The Pristionchus pacificus genome provides a unique perspective on nematode lifestyle and parasitism.</title>
        <authorList>
            <person name="Dieterich C."/>
            <person name="Clifton S.W."/>
            <person name="Schuster L.N."/>
            <person name="Chinwalla A."/>
            <person name="Delehaunty K."/>
            <person name="Dinkelacker I."/>
            <person name="Fulton L."/>
            <person name="Fulton R."/>
            <person name="Godfrey J."/>
            <person name="Minx P."/>
            <person name="Mitreva M."/>
            <person name="Roeseler W."/>
            <person name="Tian H."/>
            <person name="Witte H."/>
            <person name="Yang S.P."/>
            <person name="Wilson R.K."/>
            <person name="Sommer R.J."/>
        </authorList>
    </citation>
    <scope>NUCLEOTIDE SEQUENCE [LARGE SCALE GENOMIC DNA]</scope>
    <source>
        <strain evidence="3">PS312</strain>
    </source>
</reference>
<evidence type="ECO:0000256" key="1">
    <source>
        <dbReference type="SAM" id="MobiDB-lite"/>
    </source>
</evidence>
<accession>A0A8R1YXL5</accession>
<feature type="compositionally biased region" description="Low complexity" evidence="1">
    <location>
        <begin position="204"/>
        <end position="223"/>
    </location>
</feature>
<gene>
    <name evidence="2" type="primary">WBGene00277256</name>
</gene>